<dbReference type="OMA" id="YIFANPD"/>
<keyword evidence="1" id="KW-0812">Transmembrane</keyword>
<dbReference type="Proteomes" id="UP000008698">
    <property type="component" value="Unassembled WGS sequence"/>
</dbReference>
<evidence type="ECO:0000313" key="3">
    <source>
        <dbReference type="EMBL" id="EEY17841.1"/>
    </source>
</evidence>
<dbReference type="InterPro" id="IPR042099">
    <property type="entry name" value="ANL_N_sf"/>
</dbReference>
<evidence type="ECO:0000259" key="2">
    <source>
        <dbReference type="Pfam" id="PF00501"/>
    </source>
</evidence>
<dbReference type="KEGG" id="val:VDBG_03950"/>
<dbReference type="SUPFAM" id="SSF56801">
    <property type="entry name" value="Acetyl-CoA synthetase-like"/>
    <property type="match status" value="1"/>
</dbReference>
<sequence length="104" mass="11601">MVFTSPFPSLDLPKTNLLTYLFPEDQLPQEDPLWLDCKDDRINLSPKELVEWVKRLSFGLERIGVKRGDVVLICTPNQIFVPVAYLGIVGAGCIFSGATSLYGL</sequence>
<dbReference type="eggNOG" id="KOG1176">
    <property type="taxonomic scope" value="Eukaryota"/>
</dbReference>
<proteinExistence type="predicted"/>
<name>C9SF55_VERA1</name>
<accession>C9SF55</accession>
<keyword evidence="1" id="KW-0472">Membrane</keyword>
<dbReference type="STRING" id="526221.C9SF55"/>
<evidence type="ECO:0000313" key="4">
    <source>
        <dbReference type="Proteomes" id="UP000008698"/>
    </source>
</evidence>
<dbReference type="AlphaFoldDB" id="C9SF55"/>
<dbReference type="InterPro" id="IPR000873">
    <property type="entry name" value="AMP-dep_synth/lig_dom"/>
</dbReference>
<gene>
    <name evidence="3" type="ORF">VDBG_03950</name>
</gene>
<reference evidence="4" key="1">
    <citation type="journal article" date="2011" name="PLoS Pathog.">
        <title>Comparative genomics yields insights into niche adaptation of plant vascular wilt pathogens.</title>
        <authorList>
            <person name="Klosterman S.J."/>
            <person name="Subbarao K.V."/>
            <person name="Kang S."/>
            <person name="Veronese P."/>
            <person name="Gold S.E."/>
            <person name="Thomma B.P.H.J."/>
            <person name="Chen Z."/>
            <person name="Henrissat B."/>
            <person name="Lee Y.-H."/>
            <person name="Park J."/>
            <person name="Garcia-Pedrajas M.D."/>
            <person name="Barbara D.J."/>
            <person name="Anchieta A."/>
            <person name="de Jonge R."/>
            <person name="Santhanam P."/>
            <person name="Maruthachalam K."/>
            <person name="Atallah Z."/>
            <person name="Amyotte S.G."/>
            <person name="Paz Z."/>
            <person name="Inderbitzin P."/>
            <person name="Hayes R.J."/>
            <person name="Heiman D.I."/>
            <person name="Young S."/>
            <person name="Zeng Q."/>
            <person name="Engels R."/>
            <person name="Galagan J."/>
            <person name="Cuomo C.A."/>
            <person name="Dobinson K.F."/>
            <person name="Ma L.-J."/>
        </authorList>
    </citation>
    <scope>NUCLEOTIDE SEQUENCE [LARGE SCALE GENOMIC DNA]</scope>
    <source>
        <strain evidence="4">VaMs.102 / ATCC MYA-4576 / FGSC 10136</strain>
    </source>
</reference>
<protein>
    <recommendedName>
        <fullName evidence="2">AMP-dependent synthetase/ligase domain-containing protein</fullName>
    </recommendedName>
</protein>
<evidence type="ECO:0000256" key="1">
    <source>
        <dbReference type="SAM" id="Phobius"/>
    </source>
</evidence>
<dbReference type="Pfam" id="PF00501">
    <property type="entry name" value="AMP-binding"/>
    <property type="match status" value="1"/>
</dbReference>
<dbReference type="GeneID" id="9532045"/>
<feature type="domain" description="AMP-dependent synthetase/ligase" evidence="2">
    <location>
        <begin position="39"/>
        <end position="100"/>
    </location>
</feature>
<dbReference type="OrthoDB" id="6509636at2759"/>
<organism evidence="4">
    <name type="scientific">Verticillium alfalfae (strain VaMs.102 / ATCC MYA-4576 / FGSC 10136)</name>
    <name type="common">Verticillium wilt of alfalfa</name>
    <name type="synonym">Verticillium albo-atrum</name>
    <dbReference type="NCBI Taxonomy" id="526221"/>
    <lineage>
        <taxon>Eukaryota</taxon>
        <taxon>Fungi</taxon>
        <taxon>Dikarya</taxon>
        <taxon>Ascomycota</taxon>
        <taxon>Pezizomycotina</taxon>
        <taxon>Sordariomycetes</taxon>
        <taxon>Hypocreomycetidae</taxon>
        <taxon>Glomerellales</taxon>
        <taxon>Plectosphaerellaceae</taxon>
        <taxon>Verticillium</taxon>
    </lineage>
</organism>
<keyword evidence="1" id="KW-1133">Transmembrane helix</keyword>
<dbReference type="EMBL" id="DS985217">
    <property type="protein sequence ID" value="EEY17841.1"/>
    <property type="molecule type" value="Genomic_DNA"/>
</dbReference>
<feature type="transmembrane region" description="Helical" evidence="1">
    <location>
        <begin position="79"/>
        <end position="102"/>
    </location>
</feature>
<dbReference type="RefSeq" id="XP_003005997.1">
    <property type="nucleotide sequence ID" value="XM_003005951.1"/>
</dbReference>
<dbReference type="HOGENOM" id="CLU_2252103_0_0_1"/>
<dbReference type="Gene3D" id="3.40.50.12780">
    <property type="entry name" value="N-terminal domain of ligase-like"/>
    <property type="match status" value="1"/>
</dbReference>
<keyword evidence="4" id="KW-1185">Reference proteome</keyword>